<dbReference type="EMBL" id="AP027079">
    <property type="protein sequence ID" value="BDU68234.1"/>
    <property type="molecule type" value="Genomic_DNA"/>
</dbReference>
<dbReference type="Gene3D" id="3.40.50.1980">
    <property type="entry name" value="Nitrogenase molybdenum iron protein domain"/>
    <property type="match status" value="2"/>
</dbReference>
<evidence type="ECO:0000256" key="1">
    <source>
        <dbReference type="ARBA" id="ARBA00022729"/>
    </source>
</evidence>
<evidence type="ECO:0000313" key="3">
    <source>
        <dbReference type="EMBL" id="BDU68234.1"/>
    </source>
</evidence>
<gene>
    <name evidence="3" type="ORF">GETHOR_03350</name>
</gene>
<dbReference type="PANTHER" id="PTHR30535:SF34">
    <property type="entry name" value="MOLYBDATE-BINDING PROTEIN MOLA"/>
    <property type="match status" value="1"/>
</dbReference>
<organism evidence="3 4">
    <name type="scientific">Geothrix oryzae</name>
    <dbReference type="NCBI Taxonomy" id="2927975"/>
    <lineage>
        <taxon>Bacteria</taxon>
        <taxon>Pseudomonadati</taxon>
        <taxon>Acidobacteriota</taxon>
        <taxon>Holophagae</taxon>
        <taxon>Holophagales</taxon>
        <taxon>Holophagaceae</taxon>
        <taxon>Geothrix</taxon>
    </lineage>
</organism>
<dbReference type="InterPro" id="IPR050902">
    <property type="entry name" value="ABC_Transporter_SBP"/>
</dbReference>
<proteinExistence type="predicted"/>
<evidence type="ECO:0000313" key="4">
    <source>
        <dbReference type="Proteomes" id="UP001242010"/>
    </source>
</evidence>
<dbReference type="Proteomes" id="UP001242010">
    <property type="component" value="Chromosome"/>
</dbReference>
<reference evidence="4" key="1">
    <citation type="journal article" date="2023" name="Int. J. Syst. Evol. Microbiol.">
        <title>Mesoterricola silvestris gen. nov., sp. nov., Mesoterricola sediminis sp. nov., Geothrix oryzae sp. nov., Geothrix edaphica sp. nov., Geothrix rubra sp. nov., and Geothrix limicola sp. nov., six novel members of Acidobacteriota isolated from soils.</title>
        <authorList>
            <person name="Itoh H."/>
            <person name="Sugisawa Y."/>
            <person name="Mise K."/>
            <person name="Xu Z."/>
            <person name="Kuniyasu M."/>
            <person name="Ushijima N."/>
            <person name="Kawano K."/>
            <person name="Kobayashi E."/>
            <person name="Shiratori Y."/>
            <person name="Masuda Y."/>
            <person name="Senoo K."/>
        </authorList>
    </citation>
    <scope>NUCLEOTIDE SEQUENCE [LARGE SCALE GENOMIC DNA]</scope>
    <source>
        <strain evidence="4">Red222</strain>
    </source>
</reference>
<dbReference type="NCBIfam" id="NF038402">
    <property type="entry name" value="TroA_like"/>
    <property type="match status" value="1"/>
</dbReference>
<evidence type="ECO:0000259" key="2">
    <source>
        <dbReference type="PROSITE" id="PS50983"/>
    </source>
</evidence>
<dbReference type="Pfam" id="PF01497">
    <property type="entry name" value="Peripla_BP_2"/>
    <property type="match status" value="1"/>
</dbReference>
<sequence>MRVTGAHGTPWDLAAPPRRVISLVSSATEVLFELGCGDSVIGVTPYCGRYVEGLAAPVVGDYLHADAEALRALEPDLILVTSGIQAALGRRLAEAGLPVYALPLPASRFGILENQVAIGGLMHRVGVARALSSRMEAGFAELMASVPKRRPKTFIEMWCGRHLRAIGGLSFIHDLLELAGGEPVPTPTSEAYPRPDLEAVAAARPDAIILFQEPEHPVDGATLLAERGWTWGPRLIDSGIAKGRNIIHDGPSYLETARWLRRQLSG</sequence>
<dbReference type="PANTHER" id="PTHR30535">
    <property type="entry name" value="VITAMIN B12-BINDING PROTEIN"/>
    <property type="match status" value="1"/>
</dbReference>
<feature type="domain" description="Fe/B12 periplasmic-binding" evidence="2">
    <location>
        <begin position="19"/>
        <end position="266"/>
    </location>
</feature>
<dbReference type="PROSITE" id="PS50983">
    <property type="entry name" value="FE_B12_PBP"/>
    <property type="match status" value="1"/>
</dbReference>
<keyword evidence="4" id="KW-1185">Reference proteome</keyword>
<dbReference type="SUPFAM" id="SSF53807">
    <property type="entry name" value="Helical backbone' metal receptor"/>
    <property type="match status" value="1"/>
</dbReference>
<dbReference type="InterPro" id="IPR054828">
    <property type="entry name" value="Vit_B12_bind_prot"/>
</dbReference>
<name>A0ABN6UU14_9BACT</name>
<protein>
    <submittedName>
        <fullName evidence="3">Iron ABC transporter substrate-binding protein</fullName>
    </submittedName>
</protein>
<dbReference type="RefSeq" id="WP_286354858.1">
    <property type="nucleotide sequence ID" value="NZ_AP027079.1"/>
</dbReference>
<accession>A0ABN6UU14</accession>
<dbReference type="InterPro" id="IPR002491">
    <property type="entry name" value="ABC_transptr_periplasmic_BD"/>
</dbReference>
<keyword evidence="1" id="KW-0732">Signal</keyword>